<organism evidence="3 4">
    <name type="scientific">Rhynchospora breviuscula</name>
    <dbReference type="NCBI Taxonomy" id="2022672"/>
    <lineage>
        <taxon>Eukaryota</taxon>
        <taxon>Viridiplantae</taxon>
        <taxon>Streptophyta</taxon>
        <taxon>Embryophyta</taxon>
        <taxon>Tracheophyta</taxon>
        <taxon>Spermatophyta</taxon>
        <taxon>Magnoliopsida</taxon>
        <taxon>Liliopsida</taxon>
        <taxon>Poales</taxon>
        <taxon>Cyperaceae</taxon>
        <taxon>Cyperoideae</taxon>
        <taxon>Rhynchosporeae</taxon>
        <taxon>Rhynchospora</taxon>
    </lineage>
</organism>
<feature type="chain" id="PRO_5040205441" description="BURP domain-containing protein" evidence="1">
    <location>
        <begin position="19"/>
        <end position="313"/>
    </location>
</feature>
<evidence type="ECO:0000313" key="4">
    <source>
        <dbReference type="Proteomes" id="UP001151287"/>
    </source>
</evidence>
<dbReference type="SMART" id="SM01045">
    <property type="entry name" value="BURP"/>
    <property type="match status" value="1"/>
</dbReference>
<dbReference type="InterPro" id="IPR044816">
    <property type="entry name" value="BURP"/>
</dbReference>
<dbReference type="AlphaFoldDB" id="A0A9P9ZA19"/>
<feature type="domain" description="BURP" evidence="2">
    <location>
        <begin position="87"/>
        <end position="306"/>
    </location>
</feature>
<dbReference type="EMBL" id="JAMQYH010000005">
    <property type="protein sequence ID" value="KAJ1685124.1"/>
    <property type="molecule type" value="Genomic_DNA"/>
</dbReference>
<dbReference type="PANTHER" id="PTHR31236:SF2">
    <property type="entry name" value="BURP DOMAIN PROTEIN RD22"/>
    <property type="match status" value="1"/>
</dbReference>
<dbReference type="InterPro" id="IPR004873">
    <property type="entry name" value="BURP_dom"/>
</dbReference>
<dbReference type="Proteomes" id="UP001151287">
    <property type="component" value="Unassembled WGS sequence"/>
</dbReference>
<accession>A0A9P9ZA19</accession>
<comment type="caution">
    <text evidence="3">The sequence shown here is derived from an EMBL/GenBank/DDBJ whole genome shotgun (WGS) entry which is preliminary data.</text>
</comment>
<dbReference type="Pfam" id="PF03181">
    <property type="entry name" value="BURP"/>
    <property type="match status" value="1"/>
</dbReference>
<dbReference type="PROSITE" id="PS51277">
    <property type="entry name" value="BURP"/>
    <property type="match status" value="1"/>
</dbReference>
<proteinExistence type="predicted"/>
<feature type="signal peptide" evidence="1">
    <location>
        <begin position="1"/>
        <end position="18"/>
    </location>
</feature>
<evidence type="ECO:0000259" key="2">
    <source>
        <dbReference type="PROSITE" id="PS51277"/>
    </source>
</evidence>
<keyword evidence="1" id="KW-0732">Signal</keyword>
<keyword evidence="4" id="KW-1185">Reference proteome</keyword>
<protein>
    <recommendedName>
        <fullName evidence="2">BURP domain-containing protein</fullName>
    </recommendedName>
</protein>
<evidence type="ECO:0000256" key="1">
    <source>
        <dbReference type="SAM" id="SignalP"/>
    </source>
</evidence>
<sequence length="313" mass="35275">MTPLLIFCIIMIFTSAHADSSKSSIWNEWHAMLPNTPMPDIIKELIKTDELGHMSAGNFPNPFEVRAYPVIYHGNADHLSVDDVRQLFLEKDMKPGAVMKEVTLARTVGGSSFLSLEEADSIPFSSAQLPQILDRLAVVPGSTEANHIEDTLRGTEASYSRGWIKFCATSLESMINFVISEFGNHDLKVITTTFHGKDEQQKTTYTIATEGKELPEEKLVACHPQPYPYTIYNCHVLHKKGAKAYRVPLVRKDGTIVSATVVCHFDTSKWNPNFLPFIFQELKVKPETNPGICHFLPKDHLLWTLNNDKLLLY</sequence>
<reference evidence="3" key="1">
    <citation type="journal article" date="2022" name="Cell">
        <title>Repeat-based holocentromeres influence genome architecture and karyotype evolution.</title>
        <authorList>
            <person name="Hofstatter P.G."/>
            <person name="Thangavel G."/>
            <person name="Lux T."/>
            <person name="Neumann P."/>
            <person name="Vondrak T."/>
            <person name="Novak P."/>
            <person name="Zhang M."/>
            <person name="Costa L."/>
            <person name="Castellani M."/>
            <person name="Scott A."/>
            <person name="Toegelov H."/>
            <person name="Fuchs J."/>
            <person name="Mata-Sucre Y."/>
            <person name="Dias Y."/>
            <person name="Vanzela A.L.L."/>
            <person name="Huettel B."/>
            <person name="Almeida C.C.S."/>
            <person name="Simkova H."/>
            <person name="Souza G."/>
            <person name="Pedrosa-Harand A."/>
            <person name="Macas J."/>
            <person name="Mayer K.F.X."/>
            <person name="Houben A."/>
            <person name="Marques A."/>
        </authorList>
    </citation>
    <scope>NUCLEOTIDE SEQUENCE</scope>
    <source>
        <strain evidence="3">RhyBre1mFocal</strain>
    </source>
</reference>
<gene>
    <name evidence="3" type="ORF">LUZ63_016514</name>
</gene>
<name>A0A9P9ZA19_9POAL</name>
<evidence type="ECO:0000313" key="3">
    <source>
        <dbReference type="EMBL" id="KAJ1685124.1"/>
    </source>
</evidence>
<dbReference type="OrthoDB" id="684044at2759"/>
<dbReference type="PANTHER" id="PTHR31236">
    <property type="entry name" value="BURP DOMAIN PROTEIN USPL1-LIKE"/>
    <property type="match status" value="1"/>
</dbReference>